<dbReference type="Proteomes" id="UP001454036">
    <property type="component" value="Unassembled WGS sequence"/>
</dbReference>
<proteinExistence type="predicted"/>
<dbReference type="AlphaFoldDB" id="A0AAV3PCR2"/>
<name>A0AAV3PCR2_LITER</name>
<evidence type="ECO:0000256" key="1">
    <source>
        <dbReference type="SAM" id="Coils"/>
    </source>
</evidence>
<gene>
    <name evidence="3" type="ORF">LIER_07621</name>
</gene>
<keyword evidence="1" id="KW-0175">Coiled coil</keyword>
<feature type="coiled-coil region" evidence="1">
    <location>
        <begin position="21"/>
        <end position="55"/>
    </location>
</feature>
<evidence type="ECO:0000256" key="2">
    <source>
        <dbReference type="SAM" id="MobiDB-lite"/>
    </source>
</evidence>
<protein>
    <submittedName>
        <fullName evidence="3">Uncharacterized protein</fullName>
    </submittedName>
</protein>
<evidence type="ECO:0000313" key="3">
    <source>
        <dbReference type="EMBL" id="GAA0148085.1"/>
    </source>
</evidence>
<evidence type="ECO:0000313" key="4">
    <source>
        <dbReference type="Proteomes" id="UP001454036"/>
    </source>
</evidence>
<dbReference type="EMBL" id="BAABME010001182">
    <property type="protein sequence ID" value="GAA0148085.1"/>
    <property type="molecule type" value="Genomic_DNA"/>
</dbReference>
<organism evidence="3 4">
    <name type="scientific">Lithospermum erythrorhizon</name>
    <name type="common">Purple gromwell</name>
    <name type="synonym">Lithospermum officinale var. erythrorhizon</name>
    <dbReference type="NCBI Taxonomy" id="34254"/>
    <lineage>
        <taxon>Eukaryota</taxon>
        <taxon>Viridiplantae</taxon>
        <taxon>Streptophyta</taxon>
        <taxon>Embryophyta</taxon>
        <taxon>Tracheophyta</taxon>
        <taxon>Spermatophyta</taxon>
        <taxon>Magnoliopsida</taxon>
        <taxon>eudicotyledons</taxon>
        <taxon>Gunneridae</taxon>
        <taxon>Pentapetalae</taxon>
        <taxon>asterids</taxon>
        <taxon>lamiids</taxon>
        <taxon>Boraginales</taxon>
        <taxon>Boraginaceae</taxon>
        <taxon>Boraginoideae</taxon>
        <taxon>Lithospermeae</taxon>
        <taxon>Lithospermum</taxon>
    </lineage>
</organism>
<keyword evidence="4" id="KW-1185">Reference proteome</keyword>
<accession>A0AAV3PCR2</accession>
<feature type="region of interest" description="Disordered" evidence="2">
    <location>
        <begin position="105"/>
        <end position="124"/>
    </location>
</feature>
<reference evidence="3 4" key="1">
    <citation type="submission" date="2024-01" db="EMBL/GenBank/DDBJ databases">
        <title>The complete chloroplast genome sequence of Lithospermum erythrorhizon: insights into the phylogenetic relationship among Boraginaceae species and the maternal lineages of purple gromwells.</title>
        <authorList>
            <person name="Okada T."/>
            <person name="Watanabe K."/>
        </authorList>
    </citation>
    <scope>NUCLEOTIDE SEQUENCE [LARGE SCALE GENOMIC DNA]</scope>
</reference>
<comment type="caution">
    <text evidence="3">The sequence shown here is derived from an EMBL/GenBank/DDBJ whole genome shotgun (WGS) entry which is preliminary data.</text>
</comment>
<sequence length="124" mass="14201">MYAMNASYAIACRVDLLDEACEEACKKERAFQLQVKELKEENERLKVAFTIAIKEKKEAMTQTLAEIKKHDTLQARFTRLEGEAFDLTQKLEQLQLVHNQTTKKVGELEQRAKGSSPADRKSNI</sequence>